<keyword evidence="4" id="KW-1185">Reference proteome</keyword>
<dbReference type="GO" id="GO:0016887">
    <property type="term" value="F:ATP hydrolysis activity"/>
    <property type="evidence" value="ECO:0007669"/>
    <property type="project" value="TreeGrafter"/>
</dbReference>
<dbReference type="Proteomes" id="UP000526083">
    <property type="component" value="Unassembled WGS sequence"/>
</dbReference>
<dbReference type="PANTHER" id="PTHR43384:SF6">
    <property type="entry name" value="SEPTUM SITE-DETERMINING PROTEIN MIND HOMOLOG, CHLOROPLASTIC"/>
    <property type="match status" value="1"/>
</dbReference>
<dbReference type="InterPro" id="IPR050625">
    <property type="entry name" value="ParA/MinD_ATPase"/>
</dbReference>
<keyword evidence="3" id="KW-0966">Cell projection</keyword>
<sequence>MRVIIAADARRATHLADELARFGIEVAEVTRAGAIDTAAGSEGARPPTDIDWVVLQASPSTLTHACVSWCDRAGARILALCADPADRRLVAAFGLSDALDLGTDATSIVAALNAPLALSQASPGRVRLPGIVAVWGAHGAPGRSMLATELALELSRGGRHIALVDADTHAPSLALALGLSDEAPGLAAACRQAEFGGLDIAELERVSTSVGGSDGRLDVLTGINRPSRWPEISASRLSQVLQASRFWADHTVIDVAASLERDEEIVSDLHEGPRRNAATLTSLAAADLVVAVLSADPSGVARFLRAYSELRATIGTTRVLVIANRLRPGALGVDARGQIRRTLQRFAGIDEVWFVPEDARAADAAMLASRAIGDLSPRSAITLALRRFTGEAVLTNSLPVAAPSRSAQRRVSRRAVAARG</sequence>
<keyword evidence="3" id="KW-0282">Flagellum</keyword>
<evidence type="ECO:0000313" key="4">
    <source>
        <dbReference type="Proteomes" id="UP000526083"/>
    </source>
</evidence>
<reference evidence="3 4" key="1">
    <citation type="submission" date="2020-07" db="EMBL/GenBank/DDBJ databases">
        <title>Sequencing the genomes of 1000 actinobacteria strains.</title>
        <authorList>
            <person name="Klenk H.-P."/>
        </authorList>
    </citation>
    <scope>NUCLEOTIDE SEQUENCE [LARGE SCALE GENOMIC DNA]</scope>
    <source>
        <strain evidence="3 4">DSM 27576</strain>
    </source>
</reference>
<protein>
    <submittedName>
        <fullName evidence="3">MinD-like ATPase involved in chromosome partitioning or flagellar assembly</fullName>
    </submittedName>
</protein>
<dbReference type="RefSeq" id="WP_167047082.1">
    <property type="nucleotide sequence ID" value="NZ_JAAOZB010000001.1"/>
</dbReference>
<dbReference type="InterPro" id="IPR027417">
    <property type="entry name" value="P-loop_NTPase"/>
</dbReference>
<name>A0A7W3PLI9_9MICO</name>
<dbReference type="EMBL" id="JACGWY010000002">
    <property type="protein sequence ID" value="MBA8816615.1"/>
    <property type="molecule type" value="Genomic_DNA"/>
</dbReference>
<keyword evidence="3" id="KW-0969">Cilium</keyword>
<dbReference type="Gene3D" id="3.40.50.300">
    <property type="entry name" value="P-loop containing nucleotide triphosphate hydrolases"/>
    <property type="match status" value="1"/>
</dbReference>
<evidence type="ECO:0000313" key="3">
    <source>
        <dbReference type="EMBL" id="MBA8816615.1"/>
    </source>
</evidence>
<dbReference type="SUPFAM" id="SSF52540">
    <property type="entry name" value="P-loop containing nucleoside triphosphate hydrolases"/>
    <property type="match status" value="1"/>
</dbReference>
<dbReference type="GO" id="GO:0051782">
    <property type="term" value="P:negative regulation of cell division"/>
    <property type="evidence" value="ECO:0007669"/>
    <property type="project" value="TreeGrafter"/>
</dbReference>
<evidence type="ECO:0000256" key="1">
    <source>
        <dbReference type="ARBA" id="ARBA00022741"/>
    </source>
</evidence>
<dbReference type="PANTHER" id="PTHR43384">
    <property type="entry name" value="SEPTUM SITE-DETERMINING PROTEIN MIND HOMOLOG, CHLOROPLASTIC-RELATED"/>
    <property type="match status" value="1"/>
</dbReference>
<dbReference type="GO" id="GO:0005524">
    <property type="term" value="F:ATP binding"/>
    <property type="evidence" value="ECO:0007669"/>
    <property type="project" value="UniProtKB-KW"/>
</dbReference>
<gene>
    <name evidence="3" type="ORF">FHX48_001688</name>
</gene>
<comment type="caution">
    <text evidence="3">The sequence shown here is derived from an EMBL/GenBank/DDBJ whole genome shotgun (WGS) entry which is preliminary data.</text>
</comment>
<dbReference type="GO" id="GO:0005829">
    <property type="term" value="C:cytosol"/>
    <property type="evidence" value="ECO:0007669"/>
    <property type="project" value="TreeGrafter"/>
</dbReference>
<dbReference type="GO" id="GO:0009898">
    <property type="term" value="C:cytoplasmic side of plasma membrane"/>
    <property type="evidence" value="ECO:0007669"/>
    <property type="project" value="TreeGrafter"/>
</dbReference>
<evidence type="ECO:0000256" key="2">
    <source>
        <dbReference type="ARBA" id="ARBA00022840"/>
    </source>
</evidence>
<keyword evidence="1" id="KW-0547">Nucleotide-binding</keyword>
<keyword evidence="2" id="KW-0067">ATP-binding</keyword>
<accession>A0A7W3PLI9</accession>
<proteinExistence type="predicted"/>
<dbReference type="AlphaFoldDB" id="A0A7W3PLI9"/>
<organism evidence="3 4">
    <name type="scientific">Microbacterium halimionae</name>
    <dbReference type="NCBI Taxonomy" id="1526413"/>
    <lineage>
        <taxon>Bacteria</taxon>
        <taxon>Bacillati</taxon>
        <taxon>Actinomycetota</taxon>
        <taxon>Actinomycetes</taxon>
        <taxon>Micrococcales</taxon>
        <taxon>Microbacteriaceae</taxon>
        <taxon>Microbacterium</taxon>
    </lineage>
</organism>